<dbReference type="GO" id="GO:0042781">
    <property type="term" value="F:3'-tRNA processing endoribonuclease activity"/>
    <property type="evidence" value="ECO:0007669"/>
    <property type="project" value="TreeGrafter"/>
</dbReference>
<dbReference type="Proteomes" id="UP000308197">
    <property type="component" value="Unassembled WGS sequence"/>
</dbReference>
<evidence type="ECO:0000313" key="1">
    <source>
        <dbReference type="EMBL" id="TFK89376.1"/>
    </source>
</evidence>
<gene>
    <name evidence="1" type="ORF">K466DRAFT_30400</name>
</gene>
<organism evidence="1 2">
    <name type="scientific">Polyporus arcularius HHB13444</name>
    <dbReference type="NCBI Taxonomy" id="1314778"/>
    <lineage>
        <taxon>Eukaryota</taxon>
        <taxon>Fungi</taxon>
        <taxon>Dikarya</taxon>
        <taxon>Basidiomycota</taxon>
        <taxon>Agaricomycotina</taxon>
        <taxon>Agaricomycetes</taxon>
        <taxon>Polyporales</taxon>
        <taxon>Polyporaceae</taxon>
        <taxon>Polyporus</taxon>
    </lineage>
</organism>
<accession>A0A5C3PIH4</accession>
<dbReference type="STRING" id="1314778.A0A5C3PIH4"/>
<dbReference type="InParanoid" id="A0A5C3PIH4"/>
<dbReference type="PANTHER" id="PTHR46018:SF2">
    <property type="entry name" value="ZINC PHOSPHODIESTERASE ELAC PROTEIN 1"/>
    <property type="match status" value="1"/>
</dbReference>
<dbReference type="Gene3D" id="3.60.15.10">
    <property type="entry name" value="Ribonuclease Z/Hydroxyacylglutathione hydrolase-like"/>
    <property type="match status" value="1"/>
</dbReference>
<keyword evidence="2" id="KW-1185">Reference proteome</keyword>
<dbReference type="EMBL" id="ML211078">
    <property type="protein sequence ID" value="TFK89376.1"/>
    <property type="molecule type" value="Genomic_DNA"/>
</dbReference>
<dbReference type="SUPFAM" id="SSF56281">
    <property type="entry name" value="Metallo-hydrolase/oxidoreductase"/>
    <property type="match status" value="1"/>
</dbReference>
<name>A0A5C3PIH4_9APHY</name>
<proteinExistence type="predicted"/>
<sequence>MSHDITVTFLGTTSGGGPSETRNCSSLVVDALGNGSLWMVDCAEGTVRQFINQPNLPGQSRAKIGRVSKIFITHMHGEYCCTGSSWRHLGDKWLVLLVGVMYAGNVEEVLSVSCPRSSRIRTPICSPLSFVRPTRIIRG</sequence>
<dbReference type="GO" id="GO:0005634">
    <property type="term" value="C:nucleus"/>
    <property type="evidence" value="ECO:0007669"/>
    <property type="project" value="TreeGrafter"/>
</dbReference>
<dbReference type="PANTHER" id="PTHR46018">
    <property type="entry name" value="ZINC PHOSPHODIESTERASE ELAC PROTEIN 1"/>
    <property type="match status" value="1"/>
</dbReference>
<dbReference type="AlphaFoldDB" id="A0A5C3PIH4"/>
<protein>
    <recommendedName>
        <fullName evidence="3">Metallo-beta-lactamase domain-containing protein</fullName>
    </recommendedName>
</protein>
<dbReference type="InterPro" id="IPR036866">
    <property type="entry name" value="RibonucZ/Hydroxyglut_hydro"/>
</dbReference>
<evidence type="ECO:0000313" key="2">
    <source>
        <dbReference type="Proteomes" id="UP000308197"/>
    </source>
</evidence>
<reference evidence="1 2" key="1">
    <citation type="journal article" date="2019" name="Nat. Ecol. Evol.">
        <title>Megaphylogeny resolves global patterns of mushroom evolution.</title>
        <authorList>
            <person name="Varga T."/>
            <person name="Krizsan K."/>
            <person name="Foldi C."/>
            <person name="Dima B."/>
            <person name="Sanchez-Garcia M."/>
            <person name="Sanchez-Ramirez S."/>
            <person name="Szollosi G.J."/>
            <person name="Szarkandi J.G."/>
            <person name="Papp V."/>
            <person name="Albert L."/>
            <person name="Andreopoulos W."/>
            <person name="Angelini C."/>
            <person name="Antonin V."/>
            <person name="Barry K.W."/>
            <person name="Bougher N.L."/>
            <person name="Buchanan P."/>
            <person name="Buyck B."/>
            <person name="Bense V."/>
            <person name="Catcheside P."/>
            <person name="Chovatia M."/>
            <person name="Cooper J."/>
            <person name="Damon W."/>
            <person name="Desjardin D."/>
            <person name="Finy P."/>
            <person name="Geml J."/>
            <person name="Haridas S."/>
            <person name="Hughes K."/>
            <person name="Justo A."/>
            <person name="Karasinski D."/>
            <person name="Kautmanova I."/>
            <person name="Kiss B."/>
            <person name="Kocsube S."/>
            <person name="Kotiranta H."/>
            <person name="LaButti K.M."/>
            <person name="Lechner B.E."/>
            <person name="Liimatainen K."/>
            <person name="Lipzen A."/>
            <person name="Lukacs Z."/>
            <person name="Mihaltcheva S."/>
            <person name="Morgado L.N."/>
            <person name="Niskanen T."/>
            <person name="Noordeloos M.E."/>
            <person name="Ohm R.A."/>
            <person name="Ortiz-Santana B."/>
            <person name="Ovrebo C."/>
            <person name="Racz N."/>
            <person name="Riley R."/>
            <person name="Savchenko A."/>
            <person name="Shiryaev A."/>
            <person name="Soop K."/>
            <person name="Spirin V."/>
            <person name="Szebenyi C."/>
            <person name="Tomsovsky M."/>
            <person name="Tulloss R.E."/>
            <person name="Uehling J."/>
            <person name="Grigoriev I.V."/>
            <person name="Vagvolgyi C."/>
            <person name="Papp T."/>
            <person name="Martin F.M."/>
            <person name="Miettinen O."/>
            <person name="Hibbett D.S."/>
            <person name="Nagy L.G."/>
        </authorList>
    </citation>
    <scope>NUCLEOTIDE SEQUENCE [LARGE SCALE GENOMIC DNA]</scope>
    <source>
        <strain evidence="1 2">HHB13444</strain>
    </source>
</reference>
<evidence type="ECO:0008006" key="3">
    <source>
        <dbReference type="Google" id="ProtNLM"/>
    </source>
</evidence>